<dbReference type="GO" id="GO:0008637">
    <property type="term" value="P:apoptotic mitochondrial changes"/>
    <property type="evidence" value="ECO:0007669"/>
    <property type="project" value="TreeGrafter"/>
</dbReference>
<protein>
    <submittedName>
        <fullName evidence="3">BCL2 interacting killer</fullName>
    </submittedName>
</protein>
<sequence>MGMEKSTVASGLLGGRMGQSCQDPGSYTQIQPLDSSTSTPWRLLNAPPCWETALADGGAQTAHTFTQPPRTRGRGSGAAGRERRPRGRAGAGPAVYKLARRPEAADNTAPGSSAPAATIAATAAATSDAREEMSHTGPLSRNLFLSTFLQEHGPEVLEVPGMTDLVEYYDPGPSPNSNNPDDVAMRLAFIGDEMEVRWMLPRVGELPGMAMYSLAFTYNQTGLRGVLRSLVDGLTNLRENVRIWSFLTFRNRVSPHPGRGLVLSLLLLLGLLLGWGFRLLQ</sequence>
<dbReference type="InParanoid" id="A0A7N5KDU2"/>
<feature type="compositionally biased region" description="Low complexity" evidence="1">
    <location>
        <begin position="108"/>
        <end position="127"/>
    </location>
</feature>
<evidence type="ECO:0000313" key="3">
    <source>
        <dbReference type="Ensembl" id="ENSAMEP00000038731.1"/>
    </source>
</evidence>
<reference evidence="3" key="3">
    <citation type="submission" date="2025-09" db="UniProtKB">
        <authorList>
            <consortium name="Ensembl"/>
        </authorList>
    </citation>
    <scope>IDENTIFICATION</scope>
</reference>
<feature type="region of interest" description="Disordered" evidence="1">
    <location>
        <begin position="1"/>
        <end position="40"/>
    </location>
</feature>
<dbReference type="GeneTree" id="ENSGT00530000064453"/>
<dbReference type="GO" id="GO:0008584">
    <property type="term" value="P:male gonad development"/>
    <property type="evidence" value="ECO:0007669"/>
    <property type="project" value="TreeGrafter"/>
</dbReference>
<evidence type="ECO:0000256" key="2">
    <source>
        <dbReference type="SAM" id="Phobius"/>
    </source>
</evidence>
<evidence type="ECO:0000313" key="4">
    <source>
        <dbReference type="Proteomes" id="UP000008912"/>
    </source>
</evidence>
<accession>A0A7N5KDU2</accession>
<dbReference type="Proteomes" id="UP000008912">
    <property type="component" value="Unassembled WGS sequence"/>
</dbReference>
<dbReference type="PANTHER" id="PTHR15018">
    <property type="entry name" value="BCL-2-INTERACTING KILLER"/>
    <property type="match status" value="1"/>
</dbReference>
<keyword evidence="2" id="KW-0472">Membrane</keyword>
<feature type="region of interest" description="Disordered" evidence="1">
    <location>
        <begin position="59"/>
        <end position="135"/>
    </location>
</feature>
<reference evidence="3 4" key="1">
    <citation type="journal article" date="2010" name="Nature">
        <title>The sequence and de novo assembly of the giant panda genome.</title>
        <authorList>
            <person name="Li R."/>
            <person name="Fan W."/>
            <person name="Tian G."/>
            <person name="Zhu H."/>
            <person name="He L."/>
            <person name="Cai J."/>
            <person name="Huang Q."/>
            <person name="Cai Q."/>
            <person name="Li B."/>
            <person name="Bai Y."/>
            <person name="Zhang Z."/>
            <person name="Zhang Y."/>
            <person name="Wang W."/>
            <person name="Li J."/>
            <person name="Wei F."/>
            <person name="Li H."/>
            <person name="Jian M."/>
            <person name="Li J."/>
            <person name="Zhang Z."/>
            <person name="Nielsen R."/>
            <person name="Li D."/>
            <person name="Gu W."/>
            <person name="Yang Z."/>
            <person name="Xuan Z."/>
            <person name="Ryder O.A."/>
            <person name="Leung F.C."/>
            <person name="Zhou Y."/>
            <person name="Cao J."/>
            <person name="Sun X."/>
            <person name="Fu Y."/>
            <person name="Fang X."/>
            <person name="Guo X."/>
            <person name="Wang B."/>
            <person name="Hou R."/>
            <person name="Shen F."/>
            <person name="Mu B."/>
            <person name="Ni P."/>
            <person name="Lin R."/>
            <person name="Qian W."/>
            <person name="Wang G."/>
            <person name="Yu C."/>
            <person name="Nie W."/>
            <person name="Wang J."/>
            <person name="Wu Z."/>
            <person name="Liang H."/>
            <person name="Min J."/>
            <person name="Wu Q."/>
            <person name="Cheng S."/>
            <person name="Ruan J."/>
            <person name="Wang M."/>
            <person name="Shi Z."/>
            <person name="Wen M."/>
            <person name="Liu B."/>
            <person name="Ren X."/>
            <person name="Zheng H."/>
            <person name="Dong D."/>
            <person name="Cook K."/>
            <person name="Shan G."/>
            <person name="Zhang H."/>
            <person name="Kosiol C."/>
            <person name="Xie X."/>
            <person name="Lu Z."/>
            <person name="Zheng H."/>
            <person name="Li Y."/>
            <person name="Steiner C.C."/>
            <person name="Lam T.T."/>
            <person name="Lin S."/>
            <person name="Zhang Q."/>
            <person name="Li G."/>
            <person name="Tian J."/>
            <person name="Gong T."/>
            <person name="Liu H."/>
            <person name="Zhang D."/>
            <person name="Fang L."/>
            <person name="Ye C."/>
            <person name="Zhang J."/>
            <person name="Hu W."/>
            <person name="Xu A."/>
            <person name="Ren Y."/>
            <person name="Zhang G."/>
            <person name="Bruford M.W."/>
            <person name="Li Q."/>
            <person name="Ma L."/>
            <person name="Guo Y."/>
            <person name="An N."/>
            <person name="Hu Y."/>
            <person name="Zheng Y."/>
            <person name="Shi Y."/>
            <person name="Li Z."/>
            <person name="Liu Q."/>
            <person name="Chen Y."/>
            <person name="Zhao J."/>
            <person name="Qu N."/>
            <person name="Zhao S."/>
            <person name="Tian F."/>
            <person name="Wang X."/>
            <person name="Wang H."/>
            <person name="Xu L."/>
            <person name="Liu X."/>
            <person name="Vinar T."/>
            <person name="Wang Y."/>
            <person name="Lam T.W."/>
            <person name="Yiu S.M."/>
            <person name="Liu S."/>
            <person name="Zhang H."/>
            <person name="Li D."/>
            <person name="Huang Y."/>
            <person name="Wang X."/>
            <person name="Yang G."/>
            <person name="Jiang Z."/>
            <person name="Wang J."/>
            <person name="Qin N."/>
            <person name="Li L."/>
            <person name="Li J."/>
            <person name="Bolund L."/>
            <person name="Kristiansen K."/>
            <person name="Wong G.K."/>
            <person name="Olson M."/>
            <person name="Zhang X."/>
            <person name="Li S."/>
            <person name="Yang H."/>
            <person name="Wang J."/>
            <person name="Wang J."/>
        </authorList>
    </citation>
    <scope>NUCLEOTIDE SEQUENCE [LARGE SCALE GENOMIC DNA]</scope>
</reference>
<dbReference type="CTD" id="638"/>
<keyword evidence="2" id="KW-0812">Transmembrane</keyword>
<name>A0A7N5KDU2_AILME</name>
<dbReference type="Pfam" id="PF12201">
    <property type="entry name" value="bcl-2I13"/>
    <property type="match status" value="1"/>
</dbReference>
<organism evidence="3 4">
    <name type="scientific">Ailuropoda melanoleuca</name>
    <name type="common">Giant panda</name>
    <dbReference type="NCBI Taxonomy" id="9646"/>
    <lineage>
        <taxon>Eukaryota</taxon>
        <taxon>Metazoa</taxon>
        <taxon>Chordata</taxon>
        <taxon>Craniata</taxon>
        <taxon>Vertebrata</taxon>
        <taxon>Euteleostomi</taxon>
        <taxon>Mammalia</taxon>
        <taxon>Eutheria</taxon>
        <taxon>Laurasiatheria</taxon>
        <taxon>Carnivora</taxon>
        <taxon>Caniformia</taxon>
        <taxon>Ursidae</taxon>
        <taxon>Ailuropoda</taxon>
    </lineage>
</organism>
<dbReference type="KEGG" id="aml:100476980"/>
<feature type="compositionally biased region" description="Polar residues" evidence="1">
    <location>
        <begin position="19"/>
        <end position="40"/>
    </location>
</feature>
<reference evidence="3" key="2">
    <citation type="submission" date="2025-08" db="UniProtKB">
        <authorList>
            <consortium name="Ensembl"/>
        </authorList>
    </citation>
    <scope>IDENTIFICATION</scope>
</reference>
<gene>
    <name evidence="3" type="primary">BIK</name>
</gene>
<dbReference type="Ensembl" id="ENSAMET00000031735.1">
    <property type="protein sequence ID" value="ENSAMEP00000038731.1"/>
    <property type="gene ID" value="ENSAMEG00000027855.1"/>
</dbReference>
<dbReference type="GeneID" id="100476980"/>
<evidence type="ECO:0000256" key="1">
    <source>
        <dbReference type="SAM" id="MobiDB-lite"/>
    </source>
</evidence>
<dbReference type="PANTHER" id="PTHR15018:SF1">
    <property type="entry name" value="BCL-2-INTERACTING KILLER"/>
    <property type="match status" value="1"/>
</dbReference>
<dbReference type="RefSeq" id="XP_034499328.1">
    <property type="nucleotide sequence ID" value="XM_034643437.1"/>
</dbReference>
<dbReference type="OrthoDB" id="9799917at2759"/>
<dbReference type="AlphaFoldDB" id="A0A7N5KDU2"/>
<dbReference type="InterPro" id="IPR024579">
    <property type="entry name" value="Bcl2-int_killer"/>
</dbReference>
<feature type="transmembrane region" description="Helical" evidence="2">
    <location>
        <begin position="260"/>
        <end position="280"/>
    </location>
</feature>
<keyword evidence="2" id="KW-1133">Transmembrane helix</keyword>
<keyword evidence="4" id="KW-1185">Reference proteome</keyword>
<proteinExistence type="predicted"/>